<organism evidence="1">
    <name type="scientific">Siphoviridae sp. ct3o911</name>
    <dbReference type="NCBI Taxonomy" id="2827560"/>
    <lineage>
        <taxon>Viruses</taxon>
        <taxon>Duplodnaviria</taxon>
        <taxon>Heunggongvirae</taxon>
        <taxon>Uroviricota</taxon>
        <taxon>Caudoviricetes</taxon>
    </lineage>
</organism>
<dbReference type="EMBL" id="BK015861">
    <property type="protein sequence ID" value="DAD70190.1"/>
    <property type="molecule type" value="Genomic_DNA"/>
</dbReference>
<evidence type="ECO:0000313" key="1">
    <source>
        <dbReference type="EMBL" id="DAD70190.1"/>
    </source>
</evidence>
<sequence length="167" mass="19021">MNLSELGAYKHKVAGLFASDPDIIDLMLGPVDDDADTDEMLLGDDKDSCGHIYEFEYTPDINETTDTYLCMETVVAKAPTDTAYRVYLYVFAYCHKKIMQNYKKEGRLGTRADILAEDVDRLLNGNPDFGIGLVRLVNNEVYKPVNNYYGRCLCYEIQSFNRKRGTK</sequence>
<proteinExistence type="predicted"/>
<protein>
    <submittedName>
        <fullName evidence="1">Uncharacterized protein</fullName>
    </submittedName>
</protein>
<reference evidence="1" key="1">
    <citation type="journal article" date="2021" name="Proc. Natl. Acad. Sci. U.S.A.">
        <title>A Catalog of Tens of Thousands of Viruses from Human Metagenomes Reveals Hidden Associations with Chronic Diseases.</title>
        <authorList>
            <person name="Tisza M.J."/>
            <person name="Buck C.B."/>
        </authorList>
    </citation>
    <scope>NUCLEOTIDE SEQUENCE</scope>
    <source>
        <strain evidence="1">Ct3o911</strain>
    </source>
</reference>
<name>A0A8S5LJJ1_9CAUD</name>
<accession>A0A8S5LJJ1</accession>